<protein>
    <submittedName>
        <fullName evidence="3">Carbamoyl-phosphate synthase large subunit</fullName>
    </submittedName>
</protein>
<dbReference type="NCBIfam" id="NF009402">
    <property type="entry name" value="PRK12767.1-1"/>
    <property type="match status" value="1"/>
</dbReference>
<keyword evidence="1" id="KW-0067">ATP-binding</keyword>
<dbReference type="GO" id="GO:0046872">
    <property type="term" value="F:metal ion binding"/>
    <property type="evidence" value="ECO:0007669"/>
    <property type="project" value="InterPro"/>
</dbReference>
<dbReference type="InterPro" id="IPR005479">
    <property type="entry name" value="CPAse_ATP-bd"/>
</dbReference>
<proteinExistence type="predicted"/>
<accession>A0A1I4HT07</accession>
<dbReference type="PROSITE" id="PS50975">
    <property type="entry name" value="ATP_GRASP"/>
    <property type="match status" value="1"/>
</dbReference>
<dbReference type="Gene3D" id="3.30.470.20">
    <property type="entry name" value="ATP-grasp fold, B domain"/>
    <property type="match status" value="1"/>
</dbReference>
<keyword evidence="4" id="KW-1185">Reference proteome</keyword>
<evidence type="ECO:0000313" key="4">
    <source>
        <dbReference type="Proteomes" id="UP000199520"/>
    </source>
</evidence>
<dbReference type="Pfam" id="PF15632">
    <property type="entry name" value="ATPgrasp_Ter"/>
    <property type="match status" value="1"/>
</dbReference>
<name>A0A1I4HT07_9FIRM</name>
<dbReference type="Proteomes" id="UP000199520">
    <property type="component" value="Unassembled WGS sequence"/>
</dbReference>
<keyword evidence="1" id="KW-0547">Nucleotide-binding</keyword>
<evidence type="ECO:0000256" key="1">
    <source>
        <dbReference type="PROSITE-ProRule" id="PRU00409"/>
    </source>
</evidence>
<dbReference type="Pfam" id="PF21360">
    <property type="entry name" value="PylC-like_N"/>
    <property type="match status" value="1"/>
</dbReference>
<reference evidence="4" key="1">
    <citation type="submission" date="2016-10" db="EMBL/GenBank/DDBJ databases">
        <authorList>
            <person name="Varghese N."/>
            <person name="Submissions S."/>
        </authorList>
    </citation>
    <scope>NUCLEOTIDE SEQUENCE [LARGE SCALE GENOMIC DNA]</scope>
    <source>
        <strain evidence="4">DSM 13327</strain>
    </source>
</reference>
<organism evidence="3 4">
    <name type="scientific">Pelosinus propionicus DSM 13327</name>
    <dbReference type="NCBI Taxonomy" id="1123291"/>
    <lineage>
        <taxon>Bacteria</taxon>
        <taxon>Bacillati</taxon>
        <taxon>Bacillota</taxon>
        <taxon>Negativicutes</taxon>
        <taxon>Selenomonadales</taxon>
        <taxon>Sporomusaceae</taxon>
        <taxon>Pelosinus</taxon>
    </lineage>
</organism>
<dbReference type="InterPro" id="IPR011761">
    <property type="entry name" value="ATP-grasp"/>
</dbReference>
<dbReference type="InterPro" id="IPR048764">
    <property type="entry name" value="PylC_N"/>
</dbReference>
<sequence length="324" mass="36895">MKNILVSGASGIVGYGILKSLRQGVEKFNLIGTTIYSDSIALAFCNIFEQAPMTNDPGYIDWLCHIIKKHNVDMIIPGIEADMYKWRDNKEFIERSGTKILLNNIELIDVCKDKWLFYEELKKNHSLLAIESRIEGDFSNFKNDFGLPFLLKPRRGFASKGIVKVDSKDIFDLHKENLGVVLMAQPIVGSNEDEYTTSAFFDNKSVLHSYMTLRRKLSNEGFTEKAQVTNLAGIEEAIKELALIFKPIGPTNFQFRVDNNKLKLLEINPRISSATSIRAAFGYNESKMSVEYFLNDKVPDQPVIKSGVAIRYIEEHIVYDRDNF</sequence>
<evidence type="ECO:0000259" key="2">
    <source>
        <dbReference type="PROSITE" id="PS50975"/>
    </source>
</evidence>
<gene>
    <name evidence="3" type="ORF">SAMN04490355_100524</name>
</gene>
<feature type="domain" description="ATP-grasp" evidence="2">
    <location>
        <begin position="119"/>
        <end position="294"/>
    </location>
</feature>
<dbReference type="SUPFAM" id="SSF56059">
    <property type="entry name" value="Glutathione synthetase ATP-binding domain-like"/>
    <property type="match status" value="1"/>
</dbReference>
<dbReference type="PROSITE" id="PS00867">
    <property type="entry name" value="CPSASE_2"/>
    <property type="match status" value="1"/>
</dbReference>
<dbReference type="EMBL" id="FOTS01000005">
    <property type="protein sequence ID" value="SFL45285.1"/>
    <property type="molecule type" value="Genomic_DNA"/>
</dbReference>
<dbReference type="AlphaFoldDB" id="A0A1I4HT07"/>
<evidence type="ECO:0000313" key="3">
    <source>
        <dbReference type="EMBL" id="SFL45285.1"/>
    </source>
</evidence>
<dbReference type="GO" id="GO:0005524">
    <property type="term" value="F:ATP binding"/>
    <property type="evidence" value="ECO:0007669"/>
    <property type="project" value="UniProtKB-UniRule"/>
</dbReference>
<dbReference type="Gene3D" id="3.40.50.20">
    <property type="match status" value="1"/>
</dbReference>
<dbReference type="STRING" id="1123291.SAMN04490355_100524"/>